<accession>A0A6J5N1J0</accession>
<proteinExistence type="predicted"/>
<protein>
    <submittedName>
        <fullName evidence="1">Uncharacterized protein</fullName>
    </submittedName>
</protein>
<name>A0A6J5N1J0_9CAUD</name>
<reference evidence="1" key="1">
    <citation type="submission" date="2020-04" db="EMBL/GenBank/DDBJ databases">
        <authorList>
            <person name="Chiriac C."/>
            <person name="Salcher M."/>
            <person name="Ghai R."/>
            <person name="Kavagutti S V."/>
        </authorList>
    </citation>
    <scope>NUCLEOTIDE SEQUENCE</scope>
</reference>
<sequence length="169" mass="19341">MSDNTKPPPKGKFSDYDIPAKKFNFQDDLKFGHKGEALVTSFLNAMEAGAFEVKTDRYRNGKMVLEMEHNPRLRKDENGKAVWEKSGLNVTKATWWVYVLTLDGTEGAFHIVSVPRLKRYLELNPDKYNHKTMQNFAVRSGNPSRGYLLLPDEVLDVMTNPAYDEVRPS</sequence>
<evidence type="ECO:0000313" key="1">
    <source>
        <dbReference type="EMBL" id="CAB4151981.1"/>
    </source>
</evidence>
<gene>
    <name evidence="1" type="ORF">UFOVP587_44</name>
</gene>
<organism evidence="1">
    <name type="scientific">uncultured Caudovirales phage</name>
    <dbReference type="NCBI Taxonomy" id="2100421"/>
    <lineage>
        <taxon>Viruses</taxon>
        <taxon>Duplodnaviria</taxon>
        <taxon>Heunggongvirae</taxon>
        <taxon>Uroviricota</taxon>
        <taxon>Caudoviricetes</taxon>
        <taxon>Peduoviridae</taxon>
        <taxon>Maltschvirus</taxon>
        <taxon>Maltschvirus maltsch</taxon>
    </lineage>
</organism>
<dbReference type="EMBL" id="LR796566">
    <property type="protein sequence ID" value="CAB4151981.1"/>
    <property type="molecule type" value="Genomic_DNA"/>
</dbReference>